<dbReference type="GO" id="GO:0005996">
    <property type="term" value="P:monosaccharide metabolic process"/>
    <property type="evidence" value="ECO:0007669"/>
    <property type="project" value="InterPro"/>
</dbReference>
<evidence type="ECO:0000313" key="5">
    <source>
        <dbReference type="Proteomes" id="UP000665020"/>
    </source>
</evidence>
<name>A0A8A7KKS9_9FIRM</name>
<dbReference type="Gene3D" id="3.40.1650.10">
    <property type="entry name" value="RbsD-like domain"/>
    <property type="match status" value="1"/>
</dbReference>
<sequence>MFIIIKVSYQDFKEMTKEAKAVVRSGETTAYANIILSSGVNF</sequence>
<keyword evidence="3" id="KW-0413">Isomerase</keyword>
<accession>A0A8A7KKS9</accession>
<evidence type="ECO:0000256" key="1">
    <source>
        <dbReference type="ARBA" id="ARBA00000223"/>
    </source>
</evidence>
<dbReference type="Proteomes" id="UP000665020">
    <property type="component" value="Chromosome"/>
</dbReference>
<evidence type="ECO:0000256" key="3">
    <source>
        <dbReference type="ARBA" id="ARBA00023235"/>
    </source>
</evidence>
<keyword evidence="5" id="KW-1185">Reference proteome</keyword>
<dbReference type="SUPFAM" id="SSF102546">
    <property type="entry name" value="RbsD-like"/>
    <property type="match status" value="1"/>
</dbReference>
<organism evidence="4 5">
    <name type="scientific">Iocasia fonsfrigidae</name>
    <dbReference type="NCBI Taxonomy" id="2682810"/>
    <lineage>
        <taxon>Bacteria</taxon>
        <taxon>Bacillati</taxon>
        <taxon>Bacillota</taxon>
        <taxon>Clostridia</taxon>
        <taxon>Halanaerobiales</taxon>
        <taxon>Halanaerobiaceae</taxon>
        <taxon>Iocasia</taxon>
    </lineage>
</organism>
<evidence type="ECO:0000313" key="4">
    <source>
        <dbReference type="EMBL" id="QTL98684.1"/>
    </source>
</evidence>
<dbReference type="AlphaFoldDB" id="A0A8A7KKS9"/>
<proteinExistence type="predicted"/>
<dbReference type="InterPro" id="IPR023750">
    <property type="entry name" value="RbsD-like_sf"/>
</dbReference>
<dbReference type="KEGG" id="ifn:GM661_12275"/>
<comment type="catalytic activity">
    <reaction evidence="1">
        <text>beta-D-ribopyranose = beta-D-ribofuranose</text>
        <dbReference type="Rhea" id="RHEA:25432"/>
        <dbReference type="ChEBI" id="CHEBI:27476"/>
        <dbReference type="ChEBI" id="CHEBI:47002"/>
        <dbReference type="EC" id="5.4.99.62"/>
    </reaction>
</comment>
<evidence type="ECO:0000256" key="2">
    <source>
        <dbReference type="ARBA" id="ARBA00012862"/>
    </source>
</evidence>
<dbReference type="EC" id="5.4.99.62" evidence="2"/>
<dbReference type="InterPro" id="IPR007721">
    <property type="entry name" value="RbsD_FucU"/>
</dbReference>
<gene>
    <name evidence="4" type="ORF">GM661_12275</name>
</gene>
<dbReference type="Pfam" id="PF05025">
    <property type="entry name" value="RbsD_FucU"/>
    <property type="match status" value="1"/>
</dbReference>
<dbReference type="GO" id="GO:0048029">
    <property type="term" value="F:monosaccharide binding"/>
    <property type="evidence" value="ECO:0007669"/>
    <property type="project" value="InterPro"/>
</dbReference>
<reference evidence="4" key="1">
    <citation type="submission" date="2019-12" db="EMBL/GenBank/DDBJ databases">
        <authorList>
            <person name="zhang j."/>
            <person name="sun C.M."/>
        </authorList>
    </citation>
    <scope>NUCLEOTIDE SEQUENCE</scope>
    <source>
        <strain evidence="4">NS-1</strain>
    </source>
</reference>
<dbReference type="GO" id="GO:0062193">
    <property type="term" value="F:D-ribose pyranase activity"/>
    <property type="evidence" value="ECO:0007669"/>
    <property type="project" value="UniProtKB-EC"/>
</dbReference>
<protein>
    <recommendedName>
        <fullName evidence="2">D-ribose pyranase</fullName>
        <ecNumber evidence="2">5.4.99.62</ecNumber>
    </recommendedName>
</protein>
<dbReference type="EMBL" id="CP046640">
    <property type="protein sequence ID" value="QTL98684.1"/>
    <property type="molecule type" value="Genomic_DNA"/>
</dbReference>